<dbReference type="OrthoDB" id="2476478at2"/>
<keyword evidence="5" id="KW-1185">Reference proteome</keyword>
<reference evidence="2 5" key="3">
    <citation type="submission" date="2019-06" db="EMBL/GenBank/DDBJ databases">
        <title>Whole genome shotgun sequence of Brevibacillus reuszeri NBRC 15719.</title>
        <authorList>
            <person name="Hosoyama A."/>
            <person name="Uohara A."/>
            <person name="Ohji S."/>
            <person name="Ichikawa N."/>
        </authorList>
    </citation>
    <scope>NUCLEOTIDE SEQUENCE [LARGE SCALE GENOMIC DNA]</scope>
    <source>
        <strain evidence="2 5">NBRC 15719</strain>
    </source>
</reference>
<dbReference type="RefSeq" id="WP_049740774.1">
    <property type="nucleotide sequence ID" value="NZ_BJON01000004.1"/>
</dbReference>
<feature type="chain" id="PRO_5005533607" evidence="1">
    <location>
        <begin position="28"/>
        <end position="149"/>
    </location>
</feature>
<name>A0A0K9YSV8_9BACL</name>
<keyword evidence="1" id="KW-0732">Signal</keyword>
<dbReference type="EMBL" id="LGIQ01000009">
    <property type="protein sequence ID" value="KNB71732.1"/>
    <property type="molecule type" value="Genomic_DNA"/>
</dbReference>
<organism evidence="3 4">
    <name type="scientific">Brevibacillus reuszeri</name>
    <dbReference type="NCBI Taxonomy" id="54915"/>
    <lineage>
        <taxon>Bacteria</taxon>
        <taxon>Bacillati</taxon>
        <taxon>Bacillota</taxon>
        <taxon>Bacilli</taxon>
        <taxon>Bacillales</taxon>
        <taxon>Paenibacillaceae</taxon>
        <taxon>Brevibacillus</taxon>
    </lineage>
</organism>
<evidence type="ECO:0000313" key="2">
    <source>
        <dbReference type="EMBL" id="GED67408.1"/>
    </source>
</evidence>
<evidence type="ECO:0000313" key="3">
    <source>
        <dbReference type="EMBL" id="KNB71732.1"/>
    </source>
</evidence>
<dbReference type="EMBL" id="BJON01000004">
    <property type="protein sequence ID" value="GED67408.1"/>
    <property type="molecule type" value="Genomic_DNA"/>
</dbReference>
<accession>A0A0K9YSV8</accession>
<feature type="signal peptide" evidence="1">
    <location>
        <begin position="1"/>
        <end position="27"/>
    </location>
</feature>
<evidence type="ECO:0000313" key="5">
    <source>
        <dbReference type="Proteomes" id="UP000319578"/>
    </source>
</evidence>
<dbReference type="PATRIC" id="fig|54915.3.peg.3849"/>
<dbReference type="STRING" id="54915.ADS79_23555"/>
<evidence type="ECO:0000256" key="1">
    <source>
        <dbReference type="SAM" id="SignalP"/>
    </source>
</evidence>
<sequence>MNLSRKLLSLFVIGALTLSAIPSQIQAQTKESHSQGKYVTPIESEEFWKRIEVQERIPKLIKFLENEFEGNFAGLYVDQENGGVINIGFLSIPSDDQLIEVSKTLGKDVKVKYNEVKYSRKSLESIVDELSSTIDETDDEIGSISSSFA</sequence>
<proteinExistence type="predicted"/>
<dbReference type="Proteomes" id="UP000036834">
    <property type="component" value="Unassembled WGS sequence"/>
</dbReference>
<dbReference type="Proteomes" id="UP000319578">
    <property type="component" value="Unassembled WGS sequence"/>
</dbReference>
<reference evidence="4" key="1">
    <citation type="submission" date="2015-07" db="EMBL/GenBank/DDBJ databases">
        <title>Genome sequencing project for genomic taxonomy and phylogenomics of Bacillus-like bacteria.</title>
        <authorList>
            <person name="Liu B."/>
            <person name="Wang J."/>
            <person name="Zhu Y."/>
            <person name="Liu G."/>
            <person name="Chen Q."/>
            <person name="Chen Z."/>
            <person name="Lan J."/>
            <person name="Che J."/>
            <person name="Ge C."/>
            <person name="Shi H."/>
            <person name="Pan Z."/>
            <person name="Liu X."/>
        </authorList>
    </citation>
    <scope>NUCLEOTIDE SEQUENCE [LARGE SCALE GENOMIC DNA]</scope>
    <source>
        <strain evidence="4">DSM 9887</strain>
    </source>
</reference>
<protein>
    <submittedName>
        <fullName evidence="3">Uncharacterized protein</fullName>
    </submittedName>
</protein>
<reference evidence="3" key="2">
    <citation type="submission" date="2015-07" db="EMBL/GenBank/DDBJ databases">
        <title>MeaNS - Measles Nucleotide Surveillance Program.</title>
        <authorList>
            <person name="Tran T."/>
            <person name="Druce J."/>
        </authorList>
    </citation>
    <scope>NUCLEOTIDE SEQUENCE</scope>
    <source>
        <strain evidence="3">DSM 9887</strain>
    </source>
</reference>
<comment type="caution">
    <text evidence="3">The sequence shown here is derived from an EMBL/GenBank/DDBJ whole genome shotgun (WGS) entry which is preliminary data.</text>
</comment>
<gene>
    <name evidence="3" type="ORF">ADS79_23555</name>
    <name evidence="2" type="ORF">BRE01_11100</name>
</gene>
<evidence type="ECO:0000313" key="4">
    <source>
        <dbReference type="Proteomes" id="UP000036834"/>
    </source>
</evidence>
<dbReference type="AlphaFoldDB" id="A0A0K9YSV8"/>